<accession>A0A4S1CKG6</accession>
<dbReference type="GO" id="GO:0043115">
    <property type="term" value="F:precorrin-2 dehydrogenase activity"/>
    <property type="evidence" value="ECO:0007669"/>
    <property type="project" value="UniProtKB-EC"/>
</dbReference>
<dbReference type="Pfam" id="PF13241">
    <property type="entry name" value="NAD_binding_7"/>
    <property type="match status" value="1"/>
</dbReference>
<dbReference type="AlphaFoldDB" id="A0A4S1CKG6"/>
<dbReference type="EC" id="1.3.1.76" evidence="2"/>
<comment type="pathway">
    <text evidence="1">Porphyrin-containing compound metabolism; siroheme biosynthesis; sirohydrochlorin from precorrin-2: step 1/1.</text>
</comment>
<dbReference type="GO" id="GO:0019354">
    <property type="term" value="P:siroheme biosynthetic process"/>
    <property type="evidence" value="ECO:0007669"/>
    <property type="project" value="UniProtKB-UniPathway"/>
</dbReference>
<dbReference type="InterPro" id="IPR028161">
    <property type="entry name" value="Met8-like"/>
</dbReference>
<proteinExistence type="predicted"/>
<evidence type="ECO:0000256" key="2">
    <source>
        <dbReference type="ARBA" id="ARBA00012400"/>
    </source>
</evidence>
<protein>
    <recommendedName>
        <fullName evidence="2">precorrin-2 dehydrogenase</fullName>
        <ecNumber evidence="2">1.3.1.76</ecNumber>
    </recommendedName>
</protein>
<keyword evidence="5" id="KW-0627">Porphyrin biosynthesis</keyword>
<evidence type="ECO:0000256" key="6">
    <source>
        <dbReference type="ARBA" id="ARBA00047561"/>
    </source>
</evidence>
<dbReference type="Proteomes" id="UP000306416">
    <property type="component" value="Unassembled WGS sequence"/>
</dbReference>
<sequence length="224" mass="23630">MRHYPINMNLEGRLVVIVGGGRVAERKAKRLVEAGAKLVVVSPVLTGPLALLAAEGKLLHLCRVYQPGDLTGAVLSFAATDAPVVNRMVVEEARALSILIDSVDAPRESDFATPAVLQQGELLITVSTGGASPVLARRIVEQLEPLFGSEYSEAVALLGTVREKLLTEKVGNAYNDPVFAELAALDLPTLIRTGQRDAIDQILQKLSATGATSDSVGAGKKDPS</sequence>
<keyword evidence="8" id="KW-1185">Reference proteome</keyword>
<dbReference type="SUPFAM" id="SSF51735">
    <property type="entry name" value="NAD(P)-binding Rossmann-fold domains"/>
    <property type="match status" value="1"/>
</dbReference>
<name>A0A4S1CKG6_9BACT</name>
<organism evidence="7 8">
    <name type="scientific">Geomonas terrae</name>
    <dbReference type="NCBI Taxonomy" id="2562681"/>
    <lineage>
        <taxon>Bacteria</taxon>
        <taxon>Pseudomonadati</taxon>
        <taxon>Thermodesulfobacteriota</taxon>
        <taxon>Desulfuromonadia</taxon>
        <taxon>Geobacterales</taxon>
        <taxon>Geobacteraceae</taxon>
        <taxon>Geomonas</taxon>
    </lineage>
</organism>
<dbReference type="InterPro" id="IPR042518">
    <property type="entry name" value="SirC_C"/>
</dbReference>
<evidence type="ECO:0000256" key="3">
    <source>
        <dbReference type="ARBA" id="ARBA00023002"/>
    </source>
</evidence>
<dbReference type="GO" id="GO:0004325">
    <property type="term" value="F:ferrochelatase activity"/>
    <property type="evidence" value="ECO:0007669"/>
    <property type="project" value="InterPro"/>
</dbReference>
<reference evidence="7 8" key="1">
    <citation type="submission" date="2019-04" db="EMBL/GenBank/DDBJ databases">
        <title>Geobacter oryzae sp. nov., ferric-reducing bacteria isolated from paddy soil.</title>
        <authorList>
            <person name="Xu Z."/>
            <person name="Masuda Y."/>
            <person name="Itoh H."/>
            <person name="Senoo K."/>
        </authorList>
    </citation>
    <scope>NUCLEOTIDE SEQUENCE [LARGE SCALE GENOMIC DNA]</scope>
    <source>
        <strain evidence="7 8">Red111</strain>
    </source>
</reference>
<dbReference type="InterPro" id="IPR006367">
    <property type="entry name" value="Sirohaem_synthase_N"/>
</dbReference>
<comment type="catalytic activity">
    <reaction evidence="6">
        <text>precorrin-2 + NAD(+) = sirohydrochlorin + NADH + 2 H(+)</text>
        <dbReference type="Rhea" id="RHEA:15613"/>
        <dbReference type="ChEBI" id="CHEBI:15378"/>
        <dbReference type="ChEBI" id="CHEBI:57540"/>
        <dbReference type="ChEBI" id="CHEBI:57945"/>
        <dbReference type="ChEBI" id="CHEBI:58351"/>
        <dbReference type="ChEBI" id="CHEBI:58827"/>
        <dbReference type="EC" id="1.3.1.76"/>
    </reaction>
</comment>
<evidence type="ECO:0000256" key="5">
    <source>
        <dbReference type="ARBA" id="ARBA00023244"/>
    </source>
</evidence>
<evidence type="ECO:0000313" key="7">
    <source>
        <dbReference type="EMBL" id="TGU74228.1"/>
    </source>
</evidence>
<keyword evidence="3" id="KW-0560">Oxidoreductase</keyword>
<keyword evidence="4" id="KW-0520">NAD</keyword>
<gene>
    <name evidence="7" type="ORF">E4633_01800</name>
</gene>
<evidence type="ECO:0000256" key="4">
    <source>
        <dbReference type="ARBA" id="ARBA00023027"/>
    </source>
</evidence>
<dbReference type="SUPFAM" id="SSF75615">
    <property type="entry name" value="Siroheme synthase middle domains-like"/>
    <property type="match status" value="1"/>
</dbReference>
<evidence type="ECO:0000256" key="1">
    <source>
        <dbReference type="ARBA" id="ARBA00005010"/>
    </source>
</evidence>
<dbReference type="InterPro" id="IPR036291">
    <property type="entry name" value="NAD(P)-bd_dom_sf"/>
</dbReference>
<dbReference type="RefSeq" id="WP_135868563.1">
    <property type="nucleotide sequence ID" value="NZ_SRSC01000001.1"/>
</dbReference>
<dbReference type="PANTHER" id="PTHR35330:SF1">
    <property type="entry name" value="SIROHEME BIOSYNTHESIS PROTEIN MET8"/>
    <property type="match status" value="1"/>
</dbReference>
<dbReference type="UniPathway" id="UPA00262">
    <property type="reaction ID" value="UER00222"/>
</dbReference>
<evidence type="ECO:0000313" key="8">
    <source>
        <dbReference type="Proteomes" id="UP000306416"/>
    </source>
</evidence>
<dbReference type="EMBL" id="SRSC01000001">
    <property type="protein sequence ID" value="TGU74228.1"/>
    <property type="molecule type" value="Genomic_DNA"/>
</dbReference>
<dbReference type="PANTHER" id="PTHR35330">
    <property type="entry name" value="SIROHEME BIOSYNTHESIS PROTEIN MET8"/>
    <property type="match status" value="1"/>
</dbReference>
<dbReference type="Gene3D" id="1.10.8.610">
    <property type="entry name" value="SirC, precorrin-2 dehydrogenase, C-terminal helical domain-like"/>
    <property type="match status" value="1"/>
</dbReference>
<dbReference type="Gene3D" id="3.40.50.720">
    <property type="entry name" value="NAD(P)-binding Rossmann-like Domain"/>
    <property type="match status" value="1"/>
</dbReference>
<dbReference type="NCBIfam" id="TIGR01470">
    <property type="entry name" value="cysG_Nterm"/>
    <property type="match status" value="1"/>
</dbReference>
<comment type="caution">
    <text evidence="7">The sequence shown here is derived from an EMBL/GenBank/DDBJ whole genome shotgun (WGS) entry which is preliminary data.</text>
</comment>